<evidence type="ECO:0000259" key="1">
    <source>
        <dbReference type="PROSITE" id="PS50994"/>
    </source>
</evidence>
<name>A0A9K3LHH6_9STRA</name>
<dbReference type="PANTHER" id="PTHR37984">
    <property type="entry name" value="PROTEIN CBG26694"/>
    <property type="match status" value="1"/>
</dbReference>
<feature type="domain" description="Integrase catalytic" evidence="1">
    <location>
        <begin position="40"/>
        <end position="210"/>
    </location>
</feature>
<evidence type="ECO:0000313" key="2">
    <source>
        <dbReference type="EMBL" id="KAG7361980.1"/>
    </source>
</evidence>
<dbReference type="InterPro" id="IPR001584">
    <property type="entry name" value="Integrase_cat-core"/>
</dbReference>
<keyword evidence="3" id="KW-1185">Reference proteome</keyword>
<dbReference type="OrthoDB" id="43583at2759"/>
<dbReference type="AlphaFoldDB" id="A0A9K3LHH6"/>
<reference evidence="2" key="1">
    <citation type="journal article" date="2021" name="Sci. Rep.">
        <title>Diploid genomic architecture of Nitzschia inconspicua, an elite biomass production diatom.</title>
        <authorList>
            <person name="Oliver A."/>
            <person name="Podell S."/>
            <person name="Pinowska A."/>
            <person name="Traller J.C."/>
            <person name="Smith S.R."/>
            <person name="McClure R."/>
            <person name="Beliaev A."/>
            <person name="Bohutskyi P."/>
            <person name="Hill E.A."/>
            <person name="Rabines A."/>
            <person name="Zheng H."/>
            <person name="Allen L.Z."/>
            <person name="Kuo A."/>
            <person name="Grigoriev I.V."/>
            <person name="Allen A.E."/>
            <person name="Hazlebeck D."/>
            <person name="Allen E.E."/>
        </authorList>
    </citation>
    <scope>NUCLEOTIDE SEQUENCE</scope>
    <source>
        <strain evidence="2">Hildebrandi</strain>
    </source>
</reference>
<evidence type="ECO:0000313" key="3">
    <source>
        <dbReference type="Proteomes" id="UP000693970"/>
    </source>
</evidence>
<protein>
    <submittedName>
        <fullName evidence="2">Integrase core domain containing protein</fullName>
    </submittedName>
</protein>
<dbReference type="GO" id="GO:0015074">
    <property type="term" value="P:DNA integration"/>
    <property type="evidence" value="ECO:0007669"/>
    <property type="project" value="InterPro"/>
</dbReference>
<dbReference type="Proteomes" id="UP000693970">
    <property type="component" value="Unassembled WGS sequence"/>
</dbReference>
<sequence>MHFHHPRLQQTCENEVSTCDPCQRLKNVGRGHGETASREASLLPWQDVAVDLIGPWTISIGNKKHKFSALTIIDMVTNLVEVIRIDNKSAAHVAMHFENHWLSKYPRPLNVIHDQGGEFIGDDFQHRLRVHGIKGKPITAKNPQANSVCERMHQAIGNTLRVLTTLQPPRGQSTAKQLVDTAIADAVYATRCTYSSALKTTPGGLAFGRDVILNIPLITDLQQLQKRRQVLIDQRLIAANTKHFSYDYAIGDKVLKLVYNPGKLEPRAKGPYPITRVHANGTLSIQLAPGVIERINMRRVKPYHE</sequence>
<accession>A0A9K3LHH6</accession>
<gene>
    <name evidence="2" type="ORF">IV203_025646</name>
</gene>
<organism evidence="2 3">
    <name type="scientific">Nitzschia inconspicua</name>
    <dbReference type="NCBI Taxonomy" id="303405"/>
    <lineage>
        <taxon>Eukaryota</taxon>
        <taxon>Sar</taxon>
        <taxon>Stramenopiles</taxon>
        <taxon>Ochrophyta</taxon>
        <taxon>Bacillariophyta</taxon>
        <taxon>Bacillariophyceae</taxon>
        <taxon>Bacillariophycidae</taxon>
        <taxon>Bacillariales</taxon>
        <taxon>Bacillariaceae</taxon>
        <taxon>Nitzschia</taxon>
    </lineage>
</organism>
<reference evidence="2" key="2">
    <citation type="submission" date="2021-04" db="EMBL/GenBank/DDBJ databases">
        <authorList>
            <person name="Podell S."/>
        </authorList>
    </citation>
    <scope>NUCLEOTIDE SEQUENCE</scope>
    <source>
        <strain evidence="2">Hildebrandi</strain>
    </source>
</reference>
<comment type="caution">
    <text evidence="2">The sequence shown here is derived from an EMBL/GenBank/DDBJ whole genome shotgun (WGS) entry which is preliminary data.</text>
</comment>
<dbReference type="PROSITE" id="PS50994">
    <property type="entry name" value="INTEGRASE"/>
    <property type="match status" value="1"/>
</dbReference>
<dbReference type="PANTHER" id="PTHR37984:SF5">
    <property type="entry name" value="PROTEIN NYNRIN-LIKE"/>
    <property type="match status" value="1"/>
</dbReference>
<proteinExistence type="predicted"/>
<dbReference type="InterPro" id="IPR050951">
    <property type="entry name" value="Retrovirus_Pol_polyprotein"/>
</dbReference>
<dbReference type="EMBL" id="JAGRRH010000012">
    <property type="protein sequence ID" value="KAG7361980.1"/>
    <property type="molecule type" value="Genomic_DNA"/>
</dbReference>